<dbReference type="Pfam" id="PF06985">
    <property type="entry name" value="HET"/>
    <property type="match status" value="1"/>
</dbReference>
<name>A0A6A6TWN7_9PEZI</name>
<accession>A0A6A6TWN7</accession>
<dbReference type="InterPro" id="IPR010730">
    <property type="entry name" value="HET"/>
</dbReference>
<evidence type="ECO:0000256" key="1">
    <source>
        <dbReference type="SAM" id="MobiDB-lite"/>
    </source>
</evidence>
<protein>
    <recommendedName>
        <fullName evidence="2">Heterokaryon incompatibility domain-containing protein</fullName>
    </recommendedName>
</protein>
<dbReference type="OrthoDB" id="3477286at2759"/>
<feature type="region of interest" description="Disordered" evidence="1">
    <location>
        <begin position="796"/>
        <end position="884"/>
    </location>
</feature>
<feature type="compositionally biased region" description="Polar residues" evidence="1">
    <location>
        <begin position="798"/>
        <end position="818"/>
    </location>
</feature>
<evidence type="ECO:0000313" key="4">
    <source>
        <dbReference type="Proteomes" id="UP000799302"/>
    </source>
</evidence>
<feature type="domain" description="Heterokaryon incompatibility" evidence="2">
    <location>
        <begin position="68"/>
        <end position="213"/>
    </location>
</feature>
<dbReference type="PANTHER" id="PTHR24148:SF64">
    <property type="entry name" value="HETEROKARYON INCOMPATIBILITY DOMAIN-CONTAINING PROTEIN"/>
    <property type="match status" value="1"/>
</dbReference>
<keyword evidence="4" id="KW-1185">Reference proteome</keyword>
<proteinExistence type="predicted"/>
<feature type="compositionally biased region" description="Basic and acidic residues" evidence="1">
    <location>
        <begin position="869"/>
        <end position="884"/>
    </location>
</feature>
<evidence type="ECO:0000313" key="3">
    <source>
        <dbReference type="EMBL" id="KAF2663373.1"/>
    </source>
</evidence>
<sequence length="925" mass="106060">MAANQARNRLTPYSYNLCPLKNASREIRIMVIKEISKNGNDEVLQVELQSLDISTYHKIQAGSDVEPYYALSWCWRAYDGEDEVLQQLVPINILKNKSKYTFLLSSNLNAALKALYTLKIFRIWVDWVCIDQGDVAERSNQVRLMAQVYGKSEIVYVWLGEEKHGSKRAFKFIPKMLEVRGFNELVKDSHEDLKAVKMLLTRDWFSRRWIIQEIALADQAMLICGTDQLEWSKFAIAVSLFTEYETQTRGLSEVMKARVEYDNHPDYFGNLPSLSAAHLVEITNKLFRKRNNGHLDRLLSLEYLVSTFITFNSSEARDNVYAILAIAKDTTPQTVDQIDTVLKPLTLKNIEEKSKTFARILRQFAAQYLAAFTNSKPYNVDYDQPISDIYVEFVQFCIERARQQEPTRALDILCRPWAPDPDFPDEADSNPHWRVKFTWKKSYNNKPEETETGEQVPQSSRAKKKGNNAPEADMNTDPIRSGGTNVTSEVTTASKVQDGQEDQDTIPSWVRSKELFSHGCEREGEGNIKMTRRNPDSLVGNPSQYLYSASGSRGVTKNLRFQDGRIEAPGKPEHNHHYHSIFVEGFVLGTVAELGERSQKGVIPKTWATLCRRHAKPTRTPTRFWELSRSNDFWRTLIADQSWTGRDPPRFYQHILQSRYAGDIDVDLSDLTQYNKLKCEPAKDVSQRVQAVIWDRVLMIVDCKTRQSTGQNMQDDDPVLGLAPYQTKADDLVCILYGCSVPIILRQYDKSESVLKAQEKEREKELQLKAYNMFANAYFRSRCIAVKDDYIRKEMVPPSTSRARQSTPSISKAPASSSGKRKRSSQDGIHQPDTSNKRRTRADTRERSVLTSPTPTPEDASSRGYGPPRQEKPPLDDKADFNRPLSEPKKFYKMIGECYVHGMMHGEAIEHQNVERLPKVIFEIR</sequence>
<dbReference type="AlphaFoldDB" id="A0A6A6TWN7"/>
<organism evidence="3 4">
    <name type="scientific">Microthyrium microscopicum</name>
    <dbReference type="NCBI Taxonomy" id="703497"/>
    <lineage>
        <taxon>Eukaryota</taxon>
        <taxon>Fungi</taxon>
        <taxon>Dikarya</taxon>
        <taxon>Ascomycota</taxon>
        <taxon>Pezizomycotina</taxon>
        <taxon>Dothideomycetes</taxon>
        <taxon>Dothideomycetes incertae sedis</taxon>
        <taxon>Microthyriales</taxon>
        <taxon>Microthyriaceae</taxon>
        <taxon>Microthyrium</taxon>
    </lineage>
</organism>
<feature type="region of interest" description="Disordered" evidence="1">
    <location>
        <begin position="445"/>
        <end position="505"/>
    </location>
</feature>
<gene>
    <name evidence="3" type="ORF">BT63DRAFT_444687</name>
</gene>
<dbReference type="InterPro" id="IPR052895">
    <property type="entry name" value="HetReg/Transcr_Mod"/>
</dbReference>
<dbReference type="PANTHER" id="PTHR24148">
    <property type="entry name" value="ANKYRIN REPEAT DOMAIN-CONTAINING PROTEIN 39 HOMOLOG-RELATED"/>
    <property type="match status" value="1"/>
</dbReference>
<reference evidence="3" key="1">
    <citation type="journal article" date="2020" name="Stud. Mycol.">
        <title>101 Dothideomycetes genomes: a test case for predicting lifestyles and emergence of pathogens.</title>
        <authorList>
            <person name="Haridas S."/>
            <person name="Albert R."/>
            <person name="Binder M."/>
            <person name="Bloem J."/>
            <person name="Labutti K."/>
            <person name="Salamov A."/>
            <person name="Andreopoulos B."/>
            <person name="Baker S."/>
            <person name="Barry K."/>
            <person name="Bills G."/>
            <person name="Bluhm B."/>
            <person name="Cannon C."/>
            <person name="Castanera R."/>
            <person name="Culley D."/>
            <person name="Daum C."/>
            <person name="Ezra D."/>
            <person name="Gonzalez J."/>
            <person name="Henrissat B."/>
            <person name="Kuo A."/>
            <person name="Liang C."/>
            <person name="Lipzen A."/>
            <person name="Lutzoni F."/>
            <person name="Magnuson J."/>
            <person name="Mondo S."/>
            <person name="Nolan M."/>
            <person name="Ohm R."/>
            <person name="Pangilinan J."/>
            <person name="Park H.-J."/>
            <person name="Ramirez L."/>
            <person name="Alfaro M."/>
            <person name="Sun H."/>
            <person name="Tritt A."/>
            <person name="Yoshinaga Y."/>
            <person name="Zwiers L.-H."/>
            <person name="Turgeon B."/>
            <person name="Goodwin S."/>
            <person name="Spatafora J."/>
            <person name="Crous P."/>
            <person name="Grigoriev I."/>
        </authorList>
    </citation>
    <scope>NUCLEOTIDE SEQUENCE</scope>
    <source>
        <strain evidence="3">CBS 115976</strain>
    </source>
</reference>
<dbReference type="Proteomes" id="UP000799302">
    <property type="component" value="Unassembled WGS sequence"/>
</dbReference>
<evidence type="ECO:0000259" key="2">
    <source>
        <dbReference type="Pfam" id="PF06985"/>
    </source>
</evidence>
<dbReference type="EMBL" id="MU004246">
    <property type="protein sequence ID" value="KAF2663373.1"/>
    <property type="molecule type" value="Genomic_DNA"/>
</dbReference>
<feature type="compositionally biased region" description="Polar residues" evidence="1">
    <location>
        <begin position="482"/>
        <end position="497"/>
    </location>
</feature>